<protein>
    <recommendedName>
        <fullName evidence="1">Sialidase domain-containing protein</fullName>
    </recommendedName>
</protein>
<dbReference type="PANTHER" id="PTHR10628:SF30">
    <property type="entry name" value="EXO-ALPHA-SIALIDASE"/>
    <property type="match status" value="1"/>
</dbReference>
<dbReference type="GO" id="GO:0009313">
    <property type="term" value="P:oligosaccharide catabolic process"/>
    <property type="evidence" value="ECO:0007669"/>
    <property type="project" value="TreeGrafter"/>
</dbReference>
<proteinExistence type="predicted"/>
<name>A0A7S4PSU9_9DINO</name>
<dbReference type="InterPro" id="IPR026856">
    <property type="entry name" value="Sialidase_fam"/>
</dbReference>
<dbReference type="Gene3D" id="2.120.10.10">
    <property type="match status" value="1"/>
</dbReference>
<dbReference type="GO" id="GO:0004308">
    <property type="term" value="F:exo-alpha-sialidase activity"/>
    <property type="evidence" value="ECO:0007669"/>
    <property type="project" value="InterPro"/>
</dbReference>
<reference evidence="2" key="1">
    <citation type="submission" date="2021-01" db="EMBL/GenBank/DDBJ databases">
        <authorList>
            <person name="Corre E."/>
            <person name="Pelletier E."/>
            <person name="Niang G."/>
            <person name="Scheremetjew M."/>
            <person name="Finn R."/>
            <person name="Kale V."/>
            <person name="Holt S."/>
            <person name="Cochrane G."/>
            <person name="Meng A."/>
            <person name="Brown T."/>
            <person name="Cohen L."/>
        </authorList>
    </citation>
    <scope>NUCLEOTIDE SEQUENCE</scope>
    <source>
        <strain evidence="2">CCMP3105</strain>
    </source>
</reference>
<dbReference type="GO" id="GO:0005737">
    <property type="term" value="C:cytoplasm"/>
    <property type="evidence" value="ECO:0007669"/>
    <property type="project" value="TreeGrafter"/>
</dbReference>
<dbReference type="Pfam" id="PF13088">
    <property type="entry name" value="BNR_2"/>
    <property type="match status" value="1"/>
</dbReference>
<organism evidence="2">
    <name type="scientific">Alexandrium monilatum</name>
    <dbReference type="NCBI Taxonomy" id="311494"/>
    <lineage>
        <taxon>Eukaryota</taxon>
        <taxon>Sar</taxon>
        <taxon>Alveolata</taxon>
        <taxon>Dinophyceae</taxon>
        <taxon>Gonyaulacales</taxon>
        <taxon>Pyrocystaceae</taxon>
        <taxon>Alexandrium</taxon>
    </lineage>
</organism>
<dbReference type="CDD" id="cd15482">
    <property type="entry name" value="Sialidase_non-viral"/>
    <property type="match status" value="1"/>
</dbReference>
<dbReference type="GO" id="GO:0016020">
    <property type="term" value="C:membrane"/>
    <property type="evidence" value="ECO:0007669"/>
    <property type="project" value="TreeGrafter"/>
</dbReference>
<dbReference type="GO" id="GO:0006689">
    <property type="term" value="P:ganglioside catabolic process"/>
    <property type="evidence" value="ECO:0007669"/>
    <property type="project" value="TreeGrafter"/>
</dbReference>
<dbReference type="PANTHER" id="PTHR10628">
    <property type="entry name" value="SIALIDASE"/>
    <property type="match status" value="1"/>
</dbReference>
<dbReference type="SUPFAM" id="SSF50939">
    <property type="entry name" value="Sialidases"/>
    <property type="match status" value="1"/>
</dbReference>
<dbReference type="InterPro" id="IPR036278">
    <property type="entry name" value="Sialidase_sf"/>
</dbReference>
<evidence type="ECO:0000259" key="1">
    <source>
        <dbReference type="Pfam" id="PF13088"/>
    </source>
</evidence>
<accession>A0A7S4PSU9</accession>
<sequence>MPCLPCDNLLLWFPLPCRHAVDLLLQPALWPFFRFFLALLVRTRLLRRIGPRSAPPQPEVLEASGPPKCIFPPPAGEGPPVQDYGSYRIPALLQLGGALRDVVLALAEGRGASKLDWGRIDLVLRRSTDGGASWGPLTVVASGEAVGLPGATVGNPCACWDEQRQRVLLTFTVTEAGASEPAVWCRAAPPRRVFATVSDDGGVSWRTPRDIGAQASLSDWTWYATGPGRAVQLRCREHAGRIVVPCDHVRTSGCGGPVGVCCLDFKLRSHVIFSDDGGESWHIGGCGPEGTNECQLVELRDGSLLLNMRDFTGRCCRRVAVSRDGGASFDDLGHQEALPEPLPAGCQASVLAVPGGPLLFSCPADPGGQRCDLQVRGSWDEGQSWPTAVRIHGSLAAYSCLELLRAAGGGAAEVAVLFEAGSADSGAYESISLCRVPLSEFAARGQQAEAAAGESAPLMRAGQA</sequence>
<feature type="domain" description="Sialidase" evidence="1">
    <location>
        <begin position="118"/>
        <end position="398"/>
    </location>
</feature>
<dbReference type="EMBL" id="HBNR01000115">
    <property type="protein sequence ID" value="CAE4560469.1"/>
    <property type="molecule type" value="Transcribed_RNA"/>
</dbReference>
<evidence type="ECO:0000313" key="2">
    <source>
        <dbReference type="EMBL" id="CAE4560469.1"/>
    </source>
</evidence>
<gene>
    <name evidence="2" type="ORF">AMON00008_LOCUS88</name>
</gene>
<dbReference type="InterPro" id="IPR011040">
    <property type="entry name" value="Sialidase"/>
</dbReference>
<dbReference type="AlphaFoldDB" id="A0A7S4PSU9"/>